<name>A0A814JFJ1_9BILA</name>
<keyword evidence="4" id="KW-0677">Repeat</keyword>
<feature type="compositionally biased region" description="Basic and acidic residues" evidence="9">
    <location>
        <begin position="1751"/>
        <end position="1765"/>
    </location>
</feature>
<keyword evidence="5 10" id="KW-1133">Transmembrane helix</keyword>
<evidence type="ECO:0000256" key="4">
    <source>
        <dbReference type="ARBA" id="ARBA00022737"/>
    </source>
</evidence>
<feature type="signal peptide" evidence="11">
    <location>
        <begin position="1"/>
        <end position="20"/>
    </location>
</feature>
<dbReference type="InterPro" id="IPR001893">
    <property type="entry name" value="Cys-rich_GLG1_repeat"/>
</dbReference>
<feature type="transmembrane region" description="Helical" evidence="10">
    <location>
        <begin position="1950"/>
        <end position="1974"/>
    </location>
</feature>
<feature type="repeat" description="Cys-rich GLG1" evidence="8">
    <location>
        <begin position="1031"/>
        <end position="1093"/>
    </location>
</feature>
<proteinExistence type="predicted"/>
<feature type="repeat" description="Cys-rich GLG1" evidence="8">
    <location>
        <begin position="256"/>
        <end position="316"/>
    </location>
</feature>
<evidence type="ECO:0000256" key="3">
    <source>
        <dbReference type="ARBA" id="ARBA00022729"/>
    </source>
</evidence>
<dbReference type="Pfam" id="PF00839">
    <property type="entry name" value="Cys_rich_FGFR"/>
    <property type="match status" value="21"/>
</dbReference>
<evidence type="ECO:0000256" key="5">
    <source>
        <dbReference type="ARBA" id="ARBA00022989"/>
    </source>
</evidence>
<feature type="compositionally biased region" description="Acidic residues" evidence="9">
    <location>
        <begin position="1728"/>
        <end position="1750"/>
    </location>
</feature>
<evidence type="ECO:0000256" key="11">
    <source>
        <dbReference type="SAM" id="SignalP"/>
    </source>
</evidence>
<feature type="repeat" description="Cys-rich GLG1" evidence="8">
    <location>
        <begin position="767"/>
        <end position="827"/>
    </location>
</feature>
<feature type="repeat" description="Cys-rich GLG1" evidence="8">
    <location>
        <begin position="454"/>
        <end position="516"/>
    </location>
</feature>
<sequence length="1983" mass="228443">MLHRRIFFLYLFILFSGIFAQKNDHLEHDDEDEPRSINRIQPSINSESKLSPYNRGNNNDNQQPIVDQPRVRPSLETNRRSSSSTPLASSNECKFDVQKYCNKGSQQLLSNLKVLQCVDDLDNAVNLISKECQHLIYKFKYNMTLDPRFDDAAERQCSKDLKVFDECKEYIGKRGSGRLVTCLYDFLPNITESSCRYFIKQMQAVIFNDWRLIEHFADACMNDIKSLECGRLDDENEAIPHEPGAVISCLSQKYNKLSSKCRKEIFRLAEMQSDDYHLDRALYYACRDDRERLCTQVSSGNGRVYRCLYDQKFNSMMSSACRKEVHRRQSLVVADVRTDVPLTRACRNEMLERKCSVNPVEGDQKSSLVKLLLCLEDTLKRGYHIQDECRREMLVHRRMLMSDYELSPELQSECKMEMVQYCPSLFQQGVSGTIDQRGGRMIHCLLAAARKEKAFGKRCLSVVNSLVRAVDPGSDIRADPLLETACRPVIDTLCPRMKSGDSNVILCLLDNLKNSRMTEDCEDRLMEVAFFLARDWRLTPRLLRTCRNNLESFCQLPKDWSMNQDISGLQVGMYLGCLYQQRQQLDKECRSELKRIMHIRTQSIGLMPEIEDNCLTDLATCKNPEIKGEEFKCLQKKYNKLEEQCKAAVRNFTQITMSDPTFDFLLMKACEPMIQLFCGNVEGGNENYLIRCLSKHKNEQQMDFRCKAGIDHHQITSMKDEAFLSQQFRKKCIQEINEHCVGRKTKAGVVQCLADLMLRDVLKKENQITEVCRDELKFELLQRSESIDFDPSLAKTCRQDIQRFCSARTPGNAEILDCLKDNQNKVSTACYAKLRKREKLDVILPENDYSLMSKCAIIIQKFCSNDKKQNILSCLRRNINQDAMPNLCRRVLYHRLMCRKEVHRRQSIVVADVRTDVPLTRACRNEMLEHKCSVNPVEGDQKSSLVKLLLCLEDTLKRGYHIQDECRREMLVHRRMLMSDYELSPELQSECKMEMVQYCPSLFQQGVSGTIDLCGGRMIHCLLAAARKEKAFGKRCSSVVNSLVRAVDPGSDIRADPLLETVCRPVIDALCPRMKPGDSNVILCLLDNLKNVRMTEDCEDRLMEVAYFLARDWRLIPRLLPTCQKNLESFCQLPKDWSMNQEINGLRVGMYLGCLYQQRQQLDKECRSELKRIMHIRTQAIGLMPEIEDNCLTDLTTCKNPEIKGEELKCLQKKYNKLEEQCKAAVRNFTQMTMSDPTLDFLLMKACEPMIQLFCGNVEGGNENYLIRCLIKHKNEQQMDFRCKAGIDHHQITSMKDEAFLSQQFRKKCIQEINEHCVGRKTKAGVVQCLADLMLRDVLKKENQITEVCRDELKFELLQRSESIDFDPSLAKTCRQDIQRFCSARTPGNAEILDCLKDNQNKVSTACYAKLRKREKLDVILPENDYSLMSKCAIIIQKFCSNEKKQNILSCLRRNINQDAMPNLCRRVLYHRLMVLNSNVIFNQGLIDNCQRDINKCCQSEIYDKGFNEDNADGNDNDTEMIDHALAFACQADVLKYCNDIPIGSGKQVQCLFNMGKSVTSQCQNILQKRQELWKSKKKTENSFPLGAQSIEEEDSLHEQNGMLIVRNNTQLMSEFQDNPRLFNANIKDDISLSTSHGGLSSSVINSVQFYNTFNPSHQILFSNPQSFSRVAKSADTYFLSSSIFARIQARPKALINPFAPANARFNQGLIDNCQRDINKYCQSEVVNNDDDDDKDSNEDDADVNDNDTEINDRKDNVNNKKTNNDDDDDDDEVTDRRMGGRIIQCLRSKYSDTSITLESQCVSELIDVIQTSKLDVKLDVKLYQSCRKFLKSECTGMDQEDCLKLLYQKNRIDDDTCKEQIKRIVREGQADIHVDRALAFACQADVLKYCNDIPIGSGKQLKCLLSMGKSVTSQCQAILQKRQELWESVSNVQGVADLTEHIRKSNNSFYLFSVILLILCIMFMAGCICRPYVRYSRVRKYK</sequence>
<keyword evidence="2 10" id="KW-0812">Transmembrane</keyword>
<reference evidence="12" key="1">
    <citation type="submission" date="2021-02" db="EMBL/GenBank/DDBJ databases">
        <authorList>
            <person name="Nowell W R."/>
        </authorList>
    </citation>
    <scope>NUCLEOTIDE SEQUENCE</scope>
</reference>
<evidence type="ECO:0000256" key="1">
    <source>
        <dbReference type="ARBA" id="ARBA00004479"/>
    </source>
</evidence>
<keyword evidence="3 11" id="KW-0732">Signal</keyword>
<evidence type="ECO:0000256" key="9">
    <source>
        <dbReference type="SAM" id="MobiDB-lite"/>
    </source>
</evidence>
<evidence type="ECO:0000313" key="12">
    <source>
        <dbReference type="EMBL" id="CAF1035195.1"/>
    </source>
</evidence>
<keyword evidence="7" id="KW-0325">Glycoprotein</keyword>
<comment type="subcellular location">
    <subcellularLocation>
        <location evidence="1">Membrane</location>
        <topology evidence="1">Single-pass type I membrane protein</topology>
    </subcellularLocation>
</comment>
<feature type="compositionally biased region" description="Polar residues" evidence="9">
    <location>
        <begin position="38"/>
        <end position="65"/>
    </location>
</feature>
<dbReference type="InterPro" id="IPR039728">
    <property type="entry name" value="GLG1"/>
</dbReference>
<dbReference type="Proteomes" id="UP000663864">
    <property type="component" value="Unassembled WGS sequence"/>
</dbReference>
<feature type="chain" id="PRO_5032471436" description="Golgi apparatus protein 1" evidence="11">
    <location>
        <begin position="21"/>
        <end position="1983"/>
    </location>
</feature>
<feature type="region of interest" description="Disordered" evidence="9">
    <location>
        <begin position="1725"/>
        <end position="1775"/>
    </location>
</feature>
<organism evidence="12 13">
    <name type="scientific">Rotaria sordida</name>
    <dbReference type="NCBI Taxonomy" id="392033"/>
    <lineage>
        <taxon>Eukaryota</taxon>
        <taxon>Metazoa</taxon>
        <taxon>Spiralia</taxon>
        <taxon>Gnathifera</taxon>
        <taxon>Rotifera</taxon>
        <taxon>Eurotatoria</taxon>
        <taxon>Bdelloidea</taxon>
        <taxon>Philodinida</taxon>
        <taxon>Philodinidae</taxon>
        <taxon>Rotaria</taxon>
    </lineage>
</organism>
<dbReference type="GO" id="GO:0000139">
    <property type="term" value="C:Golgi membrane"/>
    <property type="evidence" value="ECO:0007669"/>
    <property type="project" value="InterPro"/>
</dbReference>
<dbReference type="EMBL" id="CAJNOT010000613">
    <property type="protein sequence ID" value="CAF1035195.1"/>
    <property type="molecule type" value="Genomic_DNA"/>
</dbReference>
<feature type="repeat" description="Cys-rich GLG1" evidence="8">
    <location>
        <begin position="384"/>
        <end position="453"/>
    </location>
</feature>
<dbReference type="GO" id="GO:0017134">
    <property type="term" value="F:fibroblast growth factor binding"/>
    <property type="evidence" value="ECO:0007669"/>
    <property type="project" value="TreeGrafter"/>
</dbReference>
<feature type="repeat" description="Cys-rich GLG1" evidence="8">
    <location>
        <begin position="961"/>
        <end position="1030"/>
    </location>
</feature>
<evidence type="ECO:0000256" key="2">
    <source>
        <dbReference type="ARBA" id="ARBA00022692"/>
    </source>
</evidence>
<dbReference type="PANTHER" id="PTHR11884">
    <property type="entry name" value="SELECTIN LIGAND RELATED"/>
    <property type="match status" value="1"/>
</dbReference>
<feature type="region of interest" description="Disordered" evidence="9">
    <location>
        <begin position="28"/>
        <end position="89"/>
    </location>
</feature>
<dbReference type="PANTHER" id="PTHR11884:SF1">
    <property type="entry name" value="GOLGI APPARATUS PROTEIN 1"/>
    <property type="match status" value="1"/>
</dbReference>
<dbReference type="InterPro" id="IPR017873">
    <property type="entry name" value="Cys-rich_GLG1_repeat_euk"/>
</dbReference>
<comment type="caution">
    <text evidence="12">The sequence shown here is derived from an EMBL/GenBank/DDBJ whole genome shotgun (WGS) entry which is preliminary data.</text>
</comment>
<dbReference type="PROSITE" id="PS51289">
    <property type="entry name" value="GLG1_C_RICH"/>
    <property type="match status" value="9"/>
</dbReference>
<evidence type="ECO:0000256" key="8">
    <source>
        <dbReference type="PROSITE-ProRule" id="PRU00622"/>
    </source>
</evidence>
<feature type="repeat" description="Cys-rich GLG1" evidence="8">
    <location>
        <begin position="1344"/>
        <end position="1404"/>
    </location>
</feature>
<accession>A0A814JFJ1</accession>
<evidence type="ECO:0008006" key="14">
    <source>
        <dbReference type="Google" id="ProtNLM"/>
    </source>
</evidence>
<feature type="repeat" description="Cys-rich GLG1" evidence="8">
    <location>
        <begin position="640"/>
        <end position="701"/>
    </location>
</feature>
<feature type="repeat" description="Cys-rich GLG1" evidence="8">
    <location>
        <begin position="1217"/>
        <end position="1278"/>
    </location>
</feature>
<gene>
    <name evidence="12" type="ORF">ZHD862_LOCUS14255</name>
</gene>
<evidence type="ECO:0000256" key="6">
    <source>
        <dbReference type="ARBA" id="ARBA00023136"/>
    </source>
</evidence>
<evidence type="ECO:0000256" key="7">
    <source>
        <dbReference type="ARBA" id="ARBA00023180"/>
    </source>
</evidence>
<keyword evidence="6 10" id="KW-0472">Membrane</keyword>
<evidence type="ECO:0000256" key="10">
    <source>
        <dbReference type="SAM" id="Phobius"/>
    </source>
</evidence>
<protein>
    <recommendedName>
        <fullName evidence="14">Golgi apparatus protein 1</fullName>
    </recommendedName>
</protein>
<evidence type="ECO:0000313" key="13">
    <source>
        <dbReference type="Proteomes" id="UP000663864"/>
    </source>
</evidence>